<dbReference type="InterPro" id="IPR013057">
    <property type="entry name" value="AA_transpt_TM"/>
</dbReference>
<feature type="transmembrane region" description="Helical" evidence="5">
    <location>
        <begin position="395"/>
        <end position="413"/>
    </location>
</feature>
<dbReference type="GO" id="GO:0005774">
    <property type="term" value="C:vacuolar membrane"/>
    <property type="evidence" value="ECO:0007669"/>
    <property type="project" value="TreeGrafter"/>
</dbReference>
<protein>
    <recommendedName>
        <fullName evidence="6">Amino acid transporter transmembrane domain-containing protein</fullName>
    </recommendedName>
</protein>
<feature type="transmembrane region" description="Helical" evidence="5">
    <location>
        <begin position="278"/>
        <end position="307"/>
    </location>
</feature>
<evidence type="ECO:0000259" key="6">
    <source>
        <dbReference type="Pfam" id="PF01490"/>
    </source>
</evidence>
<evidence type="ECO:0000256" key="4">
    <source>
        <dbReference type="ARBA" id="ARBA00023136"/>
    </source>
</evidence>
<comment type="subcellular location">
    <subcellularLocation>
        <location evidence="1">Membrane</location>
        <topology evidence="1">Multi-pass membrane protein</topology>
    </subcellularLocation>
</comment>
<dbReference type="Pfam" id="PF01490">
    <property type="entry name" value="Aa_trans"/>
    <property type="match status" value="1"/>
</dbReference>
<accession>A0AAF3J837</accession>
<evidence type="ECO:0000313" key="7">
    <source>
        <dbReference type="Proteomes" id="UP000887575"/>
    </source>
</evidence>
<keyword evidence="3 5" id="KW-1133">Transmembrane helix</keyword>
<sequence>MTGKRTSVVGLTGVETPGAMYPNEKRSSSISKADFEDPRKGDTIGVLNAAQCLSKAMVNAGAFSLPYAWYLGGFWVSFVASFVICALNWYGNHILVRSSQHLAKKSNKPALDYGHFCRKLCDNSDSEFLRKVATPMVIGVNISVLCYQLGLGSVAILFIADNMVSIVGTALGPTRATQMLVANTIVLFFAIFTNMYSKMRVVAFFAMISTFFLLIGIIVIMQESIRQPDFGKNLGTLPAVGNSFSDMMQMVGILMYAYEGQAMILPIENKLEKPEQMLAFPFGVVPITMLVAGFFIWIIGLVGYAGYGSAVEATITINMPQTLLYQGVNVCLMIQTLAGNAIALYVIFEMFLDDFVAWFRGNWQSVPEFIVDKGFRLFWVLLCYAMAVVIPHLDIMIPLVGVTGGTMCALIYPPLFEMMTFWNEWKATKSTFEVSLRVSWNLILMAIGVYAIITGVYSNYVAVIAAFESDAAANPTTAMPTN</sequence>
<dbReference type="GO" id="GO:0015179">
    <property type="term" value="F:L-amino acid transmembrane transporter activity"/>
    <property type="evidence" value="ECO:0007669"/>
    <property type="project" value="TreeGrafter"/>
</dbReference>
<feature type="transmembrane region" description="Helical" evidence="5">
    <location>
        <begin position="67"/>
        <end position="90"/>
    </location>
</feature>
<name>A0AAF3J837_9BILA</name>
<feature type="transmembrane region" description="Helical" evidence="5">
    <location>
        <begin position="327"/>
        <end position="348"/>
    </location>
</feature>
<reference evidence="8" key="1">
    <citation type="submission" date="2024-02" db="UniProtKB">
        <authorList>
            <consortium name="WormBaseParasite"/>
        </authorList>
    </citation>
    <scope>IDENTIFICATION</scope>
</reference>
<keyword evidence="4 5" id="KW-0472">Membrane</keyword>
<dbReference type="PANTHER" id="PTHR22950:SF343">
    <property type="entry name" value="AMINO ACID TRANSPORTER SKAT-1-RELATED"/>
    <property type="match status" value="1"/>
</dbReference>
<evidence type="ECO:0000313" key="8">
    <source>
        <dbReference type="WBParaSite" id="MBELARI_LOCUS2433"/>
    </source>
</evidence>
<evidence type="ECO:0000256" key="5">
    <source>
        <dbReference type="SAM" id="Phobius"/>
    </source>
</evidence>
<feature type="domain" description="Amino acid transporter transmembrane" evidence="6">
    <location>
        <begin position="43"/>
        <end position="453"/>
    </location>
</feature>
<evidence type="ECO:0000256" key="1">
    <source>
        <dbReference type="ARBA" id="ARBA00004141"/>
    </source>
</evidence>
<keyword evidence="7" id="KW-1185">Reference proteome</keyword>
<dbReference type="PANTHER" id="PTHR22950">
    <property type="entry name" value="AMINO ACID TRANSPORTER"/>
    <property type="match status" value="1"/>
</dbReference>
<dbReference type="WBParaSite" id="MBELARI_LOCUS2433">
    <property type="protein sequence ID" value="MBELARI_LOCUS2433"/>
    <property type="gene ID" value="MBELARI_LOCUS2433"/>
</dbReference>
<feature type="transmembrane region" description="Helical" evidence="5">
    <location>
        <begin position="369"/>
        <end position="389"/>
    </location>
</feature>
<organism evidence="7 8">
    <name type="scientific">Mesorhabditis belari</name>
    <dbReference type="NCBI Taxonomy" id="2138241"/>
    <lineage>
        <taxon>Eukaryota</taxon>
        <taxon>Metazoa</taxon>
        <taxon>Ecdysozoa</taxon>
        <taxon>Nematoda</taxon>
        <taxon>Chromadorea</taxon>
        <taxon>Rhabditida</taxon>
        <taxon>Rhabditina</taxon>
        <taxon>Rhabditomorpha</taxon>
        <taxon>Rhabditoidea</taxon>
        <taxon>Rhabditidae</taxon>
        <taxon>Mesorhabditinae</taxon>
        <taxon>Mesorhabditis</taxon>
    </lineage>
</organism>
<feature type="transmembrane region" description="Helical" evidence="5">
    <location>
        <begin position="179"/>
        <end position="196"/>
    </location>
</feature>
<dbReference type="AlphaFoldDB" id="A0AAF3J837"/>
<dbReference type="Proteomes" id="UP000887575">
    <property type="component" value="Unassembled WGS sequence"/>
</dbReference>
<evidence type="ECO:0000256" key="2">
    <source>
        <dbReference type="ARBA" id="ARBA00022692"/>
    </source>
</evidence>
<feature type="transmembrane region" description="Helical" evidence="5">
    <location>
        <begin position="434"/>
        <end position="453"/>
    </location>
</feature>
<feature type="transmembrane region" description="Helical" evidence="5">
    <location>
        <begin position="136"/>
        <end position="159"/>
    </location>
</feature>
<keyword evidence="2 5" id="KW-0812">Transmembrane</keyword>
<evidence type="ECO:0000256" key="3">
    <source>
        <dbReference type="ARBA" id="ARBA00022989"/>
    </source>
</evidence>
<feature type="transmembrane region" description="Helical" evidence="5">
    <location>
        <begin position="201"/>
        <end position="220"/>
    </location>
</feature>
<proteinExistence type="predicted"/>